<dbReference type="EMBL" id="MU275839">
    <property type="protein sequence ID" value="KAI0053782.1"/>
    <property type="molecule type" value="Genomic_DNA"/>
</dbReference>
<dbReference type="Proteomes" id="UP000814033">
    <property type="component" value="Unassembled WGS sequence"/>
</dbReference>
<comment type="caution">
    <text evidence="1">The sequence shown here is derived from an EMBL/GenBank/DDBJ whole genome shotgun (WGS) entry which is preliminary data.</text>
</comment>
<protein>
    <submittedName>
        <fullName evidence="1">Uncharacterized protein</fullName>
    </submittedName>
</protein>
<organism evidence="1 2">
    <name type="scientific">Auriscalpium vulgare</name>
    <dbReference type="NCBI Taxonomy" id="40419"/>
    <lineage>
        <taxon>Eukaryota</taxon>
        <taxon>Fungi</taxon>
        <taxon>Dikarya</taxon>
        <taxon>Basidiomycota</taxon>
        <taxon>Agaricomycotina</taxon>
        <taxon>Agaricomycetes</taxon>
        <taxon>Russulales</taxon>
        <taxon>Auriscalpiaceae</taxon>
        <taxon>Auriscalpium</taxon>
    </lineage>
</organism>
<name>A0ACB8SC21_9AGAM</name>
<reference evidence="1" key="2">
    <citation type="journal article" date="2022" name="New Phytol.">
        <title>Evolutionary transition to the ectomycorrhizal habit in the genomes of a hyperdiverse lineage of mushroom-forming fungi.</title>
        <authorList>
            <person name="Looney B."/>
            <person name="Miyauchi S."/>
            <person name="Morin E."/>
            <person name="Drula E."/>
            <person name="Courty P.E."/>
            <person name="Kohler A."/>
            <person name="Kuo A."/>
            <person name="LaButti K."/>
            <person name="Pangilinan J."/>
            <person name="Lipzen A."/>
            <person name="Riley R."/>
            <person name="Andreopoulos W."/>
            <person name="He G."/>
            <person name="Johnson J."/>
            <person name="Nolan M."/>
            <person name="Tritt A."/>
            <person name="Barry K.W."/>
            <person name="Grigoriev I.V."/>
            <person name="Nagy L.G."/>
            <person name="Hibbett D."/>
            <person name="Henrissat B."/>
            <person name="Matheny P.B."/>
            <person name="Labbe J."/>
            <person name="Martin F.M."/>
        </authorList>
    </citation>
    <scope>NUCLEOTIDE SEQUENCE</scope>
    <source>
        <strain evidence="1">FP105234-sp</strain>
    </source>
</reference>
<reference evidence="1" key="1">
    <citation type="submission" date="2021-02" db="EMBL/GenBank/DDBJ databases">
        <authorList>
            <consortium name="DOE Joint Genome Institute"/>
            <person name="Ahrendt S."/>
            <person name="Looney B.P."/>
            <person name="Miyauchi S."/>
            <person name="Morin E."/>
            <person name="Drula E."/>
            <person name="Courty P.E."/>
            <person name="Chicoki N."/>
            <person name="Fauchery L."/>
            <person name="Kohler A."/>
            <person name="Kuo A."/>
            <person name="Labutti K."/>
            <person name="Pangilinan J."/>
            <person name="Lipzen A."/>
            <person name="Riley R."/>
            <person name="Andreopoulos W."/>
            <person name="He G."/>
            <person name="Johnson J."/>
            <person name="Barry K.W."/>
            <person name="Grigoriev I.V."/>
            <person name="Nagy L."/>
            <person name="Hibbett D."/>
            <person name="Henrissat B."/>
            <person name="Matheny P.B."/>
            <person name="Labbe J."/>
            <person name="Martin F."/>
        </authorList>
    </citation>
    <scope>NUCLEOTIDE SEQUENCE</scope>
    <source>
        <strain evidence="1">FP105234-sp</strain>
    </source>
</reference>
<evidence type="ECO:0000313" key="1">
    <source>
        <dbReference type="EMBL" id="KAI0053782.1"/>
    </source>
</evidence>
<keyword evidence="2" id="KW-1185">Reference proteome</keyword>
<gene>
    <name evidence="1" type="ORF">FA95DRAFT_1552286</name>
</gene>
<accession>A0ACB8SC21</accession>
<sequence>MTPTLPPTRRFAMRTQFRPTVIVGSWVAALLNWCSVALVWPGPDTSSGSLNRARK</sequence>
<evidence type="ECO:0000313" key="2">
    <source>
        <dbReference type="Proteomes" id="UP000814033"/>
    </source>
</evidence>
<proteinExistence type="predicted"/>